<proteinExistence type="predicted"/>
<dbReference type="GeneID" id="70081367"/>
<evidence type="ECO:0000313" key="2">
    <source>
        <dbReference type="Proteomes" id="UP000346466"/>
    </source>
</evidence>
<dbReference type="EMBL" id="MN444870">
    <property type="protein sequence ID" value="QGH75865.1"/>
    <property type="molecule type" value="Genomic_DNA"/>
</dbReference>
<name>A0A5Q2WH79_9CAUD</name>
<accession>A0A5Q2WH79</accession>
<organism evidence="1 2">
    <name type="scientific">Gordonia phage Syleon</name>
    <dbReference type="NCBI Taxonomy" id="2653718"/>
    <lineage>
        <taxon>Viruses</taxon>
        <taxon>Duplodnaviria</taxon>
        <taxon>Heunggongvirae</taxon>
        <taxon>Uroviricota</taxon>
        <taxon>Caudoviricetes</taxon>
        <taxon>Deeyouvirinae</taxon>
        <taxon>Octobienvirus</taxon>
        <taxon>Octobienvirus syleon</taxon>
    </lineage>
</organism>
<gene>
    <name evidence="1" type="primary">142</name>
    <name evidence="1" type="ORF">SEA_SYLEON_142</name>
</gene>
<protein>
    <submittedName>
        <fullName evidence="1">Uncharacterized protein</fullName>
    </submittedName>
</protein>
<reference evidence="1 2" key="1">
    <citation type="submission" date="2019-09" db="EMBL/GenBank/DDBJ databases">
        <authorList>
            <person name="Falcon-Lizardi N."/>
            <person name="Rios-Rosa Y."/>
            <person name="Rivera-Cruz A."/>
            <person name="Rivera-Espinal N.S."/>
            <person name="Rodriguez-Cotto F.E."/>
            <person name="Rosa-Flores A.N."/>
            <person name="Rubin M.R."/>
            <person name="Vazquez E."/>
            <person name="Molloy S.D."/>
            <person name="Garlena R.A."/>
            <person name="Russell D.A."/>
            <person name="Pope W.H."/>
            <person name="Jacobs-Sera D."/>
            <person name="Hatfull G.F."/>
        </authorList>
    </citation>
    <scope>NUCLEOTIDE SEQUENCE [LARGE SCALE GENOMIC DNA]</scope>
</reference>
<dbReference type="RefSeq" id="YP_010246795.1">
    <property type="nucleotide sequence ID" value="NC_060137.1"/>
</dbReference>
<dbReference type="Proteomes" id="UP000346466">
    <property type="component" value="Segment"/>
</dbReference>
<dbReference type="KEGG" id="vg:70081367"/>
<evidence type="ECO:0000313" key="1">
    <source>
        <dbReference type="EMBL" id="QGH75865.1"/>
    </source>
</evidence>
<sequence length="49" mass="4886">MCGCVGVGLAGRGFTGACCWGPSLGAFRVCGACRGRGLSLGYRCSSRAP</sequence>
<keyword evidence="2" id="KW-1185">Reference proteome</keyword>